<proteinExistence type="inferred from homology"/>
<keyword evidence="1 4" id="KW-0547">Nucleotide-binding</keyword>
<keyword evidence="4" id="KW-0493">Microtubule</keyword>
<evidence type="ECO:0000259" key="6">
    <source>
        <dbReference type="PROSITE" id="PS50067"/>
    </source>
</evidence>
<keyword evidence="2 4" id="KW-0067">ATP-binding</keyword>
<gene>
    <name evidence="7" type="ORF">HOO65_080156</name>
</gene>
<dbReference type="InterPro" id="IPR027417">
    <property type="entry name" value="P-loop_NTPase"/>
</dbReference>
<evidence type="ECO:0000313" key="8">
    <source>
        <dbReference type="Proteomes" id="UP001610728"/>
    </source>
</evidence>
<dbReference type="InterPro" id="IPR036961">
    <property type="entry name" value="Kinesin_motor_dom_sf"/>
</dbReference>
<dbReference type="GeneID" id="98120892"/>
<dbReference type="SUPFAM" id="SSF52540">
    <property type="entry name" value="P-loop containing nucleoside triphosphate hydrolases"/>
    <property type="match status" value="1"/>
</dbReference>
<comment type="caution">
    <text evidence="7">The sequence shown here is derived from an EMBL/GenBank/DDBJ whole genome shotgun (WGS) entry which is preliminary data.</text>
</comment>
<name>A0ABR4MA98_9PEZI</name>
<dbReference type="Pfam" id="PF00225">
    <property type="entry name" value="Kinesin"/>
    <property type="match status" value="2"/>
</dbReference>
<evidence type="ECO:0000256" key="5">
    <source>
        <dbReference type="SAM" id="MobiDB-lite"/>
    </source>
</evidence>
<reference evidence="7 8" key="1">
    <citation type="submission" date="2020-05" db="EMBL/GenBank/DDBJ databases">
        <title>Ceratocystis lukuohia genome.</title>
        <authorList>
            <person name="Harrington T.C."/>
            <person name="Kim K."/>
            <person name="Mayers C.G."/>
        </authorList>
    </citation>
    <scope>NUCLEOTIDE SEQUENCE [LARGE SCALE GENOMIC DNA]</scope>
    <source>
        <strain evidence="7 8">C4212</strain>
    </source>
</reference>
<feature type="domain" description="Kinesin motor" evidence="6">
    <location>
        <begin position="1"/>
        <end position="337"/>
    </location>
</feature>
<dbReference type="PANTHER" id="PTHR24115:SF0">
    <property type="entry name" value="FI21273P1-RELATED"/>
    <property type="match status" value="1"/>
</dbReference>
<evidence type="ECO:0000313" key="7">
    <source>
        <dbReference type="EMBL" id="KAL2885206.1"/>
    </source>
</evidence>
<evidence type="ECO:0000256" key="4">
    <source>
        <dbReference type="RuleBase" id="RU000394"/>
    </source>
</evidence>
<dbReference type="PROSITE" id="PS50067">
    <property type="entry name" value="KINESIN_MOTOR_2"/>
    <property type="match status" value="1"/>
</dbReference>
<comment type="similarity">
    <text evidence="3 4">Belongs to the TRAFAC class myosin-kinesin ATPase superfamily. Kinesin family.</text>
</comment>
<keyword evidence="4" id="KW-0505">Motor protein</keyword>
<sequence length="471" mass="52437">MDQYLLSNIERFLTLVQRFKPPALSRTTSLSELTGLNPDMIVAARLRPLLPAELASCLPQGVFPRPGMPGVLDVHELRRPVKGLAQLQSSDFRVDHTFGPDASTDRIYNEVVQSLLPWAWNGGIGTLFAYGQTGSDLLNDRRPISILEDAFGVIQLTGALENRVSTAEGMLNLIERATALRRTEATDMNEASSRSHAICRIRIQKHSAINYDEDGMLYLIDLAGSEAGRDTVNHNRQRMSETRDINASLSVLKDCIRIKGEADTVDTNSRLGETSKSKRKPHVPFRQTFLTKILKHVFDPAALRHCKTVVIACVNPCFLDTSASKNTLRYAEALRVILPKVGETKYNAKIPRTWNNEQLKEWIQDNSGSPPVDASLLAPFETGIQLLRLTPDEFQSRCVKTRGVSIEKAMEFYLKIWQMHIDSQRTQRQLPNPAATSISRTNGDSGAIRKAPVQLSSLSLDHGAASIPFKQ</sequence>
<feature type="region of interest" description="Disordered" evidence="5">
    <location>
        <begin position="425"/>
        <end position="446"/>
    </location>
</feature>
<evidence type="ECO:0000256" key="1">
    <source>
        <dbReference type="ARBA" id="ARBA00022741"/>
    </source>
</evidence>
<dbReference type="SMART" id="SM00129">
    <property type="entry name" value="KISc"/>
    <property type="match status" value="1"/>
</dbReference>
<comment type="caution">
    <text evidence="3">Lacks conserved residue(s) required for the propagation of feature annotation.</text>
</comment>
<accession>A0ABR4MA98</accession>
<dbReference type="InterPro" id="IPR001752">
    <property type="entry name" value="Kinesin_motor_dom"/>
</dbReference>
<dbReference type="Proteomes" id="UP001610728">
    <property type="component" value="Unassembled WGS sequence"/>
</dbReference>
<evidence type="ECO:0000256" key="2">
    <source>
        <dbReference type="ARBA" id="ARBA00022840"/>
    </source>
</evidence>
<protein>
    <recommendedName>
        <fullName evidence="4">Kinesin-like protein</fullName>
    </recommendedName>
</protein>
<dbReference type="InterPro" id="IPR027640">
    <property type="entry name" value="Kinesin-like_fam"/>
</dbReference>
<keyword evidence="8" id="KW-1185">Reference proteome</keyword>
<dbReference type="EMBL" id="JABSNW010000008">
    <property type="protein sequence ID" value="KAL2885206.1"/>
    <property type="molecule type" value="Genomic_DNA"/>
</dbReference>
<dbReference type="PANTHER" id="PTHR24115">
    <property type="entry name" value="KINESIN-RELATED"/>
    <property type="match status" value="1"/>
</dbReference>
<organism evidence="7 8">
    <name type="scientific">Ceratocystis lukuohia</name>
    <dbReference type="NCBI Taxonomy" id="2019550"/>
    <lineage>
        <taxon>Eukaryota</taxon>
        <taxon>Fungi</taxon>
        <taxon>Dikarya</taxon>
        <taxon>Ascomycota</taxon>
        <taxon>Pezizomycotina</taxon>
        <taxon>Sordariomycetes</taxon>
        <taxon>Hypocreomycetidae</taxon>
        <taxon>Microascales</taxon>
        <taxon>Ceratocystidaceae</taxon>
        <taxon>Ceratocystis</taxon>
    </lineage>
</organism>
<evidence type="ECO:0000256" key="3">
    <source>
        <dbReference type="PROSITE-ProRule" id="PRU00283"/>
    </source>
</evidence>
<dbReference type="InterPro" id="IPR019821">
    <property type="entry name" value="Kinesin_motor_CS"/>
</dbReference>
<dbReference type="PROSITE" id="PS00411">
    <property type="entry name" value="KINESIN_MOTOR_1"/>
    <property type="match status" value="1"/>
</dbReference>
<dbReference type="PRINTS" id="PR00380">
    <property type="entry name" value="KINESINHEAVY"/>
</dbReference>
<dbReference type="RefSeq" id="XP_070856386.1">
    <property type="nucleotide sequence ID" value="XM_071004228.1"/>
</dbReference>
<dbReference type="Gene3D" id="3.40.850.10">
    <property type="entry name" value="Kinesin motor domain"/>
    <property type="match status" value="2"/>
</dbReference>
<feature type="compositionally biased region" description="Polar residues" evidence="5">
    <location>
        <begin position="425"/>
        <end position="444"/>
    </location>
</feature>